<proteinExistence type="predicted"/>
<dbReference type="KEGG" id="geo:Geob_3349"/>
<evidence type="ECO:0000313" key="2">
    <source>
        <dbReference type="Proteomes" id="UP000007721"/>
    </source>
</evidence>
<dbReference type="OrthoDB" id="5396447at2"/>
<dbReference type="RefSeq" id="WP_012648420.1">
    <property type="nucleotide sequence ID" value="NC_011979.1"/>
</dbReference>
<dbReference type="Proteomes" id="UP000007721">
    <property type="component" value="Chromosome"/>
</dbReference>
<dbReference type="SUPFAM" id="SSF48452">
    <property type="entry name" value="TPR-like"/>
    <property type="match status" value="1"/>
</dbReference>
<dbReference type="eggNOG" id="COG0457">
    <property type="taxonomic scope" value="Bacteria"/>
</dbReference>
<gene>
    <name evidence="1" type="ordered locus">Geob_3349</name>
</gene>
<name>B9M508_GEODF</name>
<protein>
    <recommendedName>
        <fullName evidence="3">Tetratricopeptide repeat protein</fullName>
    </recommendedName>
</protein>
<dbReference type="Gene3D" id="1.25.40.10">
    <property type="entry name" value="Tetratricopeptide repeat domain"/>
    <property type="match status" value="1"/>
</dbReference>
<dbReference type="EMBL" id="CP001390">
    <property type="protein sequence ID" value="ACM21692.1"/>
    <property type="molecule type" value="Genomic_DNA"/>
</dbReference>
<evidence type="ECO:0008006" key="3">
    <source>
        <dbReference type="Google" id="ProtNLM"/>
    </source>
</evidence>
<evidence type="ECO:0000313" key="1">
    <source>
        <dbReference type="EMBL" id="ACM21692.1"/>
    </source>
</evidence>
<reference evidence="1 2" key="1">
    <citation type="submission" date="2009-01" db="EMBL/GenBank/DDBJ databases">
        <title>Complete sequence of Geobacter sp. FRC-32.</title>
        <authorList>
            <consortium name="US DOE Joint Genome Institute"/>
            <person name="Lucas S."/>
            <person name="Copeland A."/>
            <person name="Lapidus A."/>
            <person name="Glavina del Rio T."/>
            <person name="Dalin E."/>
            <person name="Tice H."/>
            <person name="Bruce D."/>
            <person name="Goodwin L."/>
            <person name="Pitluck S."/>
            <person name="Saunders E."/>
            <person name="Brettin T."/>
            <person name="Detter J.C."/>
            <person name="Han C."/>
            <person name="Larimer F."/>
            <person name="Land M."/>
            <person name="Hauser L."/>
            <person name="Kyrpides N."/>
            <person name="Ovchinnikova G."/>
            <person name="Kostka J."/>
            <person name="Richardson P."/>
        </authorList>
    </citation>
    <scope>NUCLEOTIDE SEQUENCE [LARGE SCALE GENOMIC DNA]</scope>
    <source>
        <strain evidence="2">DSM 22248 / JCM 15807 / FRC-32</strain>
    </source>
</reference>
<organism evidence="1 2">
    <name type="scientific">Geotalea daltonii (strain DSM 22248 / JCM 15807 / FRC-32)</name>
    <name type="common">Geobacter daltonii</name>
    <dbReference type="NCBI Taxonomy" id="316067"/>
    <lineage>
        <taxon>Bacteria</taxon>
        <taxon>Pseudomonadati</taxon>
        <taxon>Thermodesulfobacteriota</taxon>
        <taxon>Desulfuromonadia</taxon>
        <taxon>Geobacterales</taxon>
        <taxon>Geobacteraceae</taxon>
        <taxon>Geotalea</taxon>
    </lineage>
</organism>
<sequence>MFKDRFDKLLWLLLFMVFAALAMLIGRHTSSGKTNAPAVATSKAMEREMAFQARVTLLQKLYAPVEDLRLRGDMQGALLRLDELNRSYPGEAHGYIMKGQILHQAGAIEEAVSSYVQGIKLSGNYIDRKNPLSRRDDVKRLVEEGQQIIRRARANPDNISLAAAVKNINYLRSRLAGGCE</sequence>
<keyword evidence="2" id="KW-1185">Reference proteome</keyword>
<accession>B9M508</accession>
<dbReference type="STRING" id="316067.Geob_3349"/>
<dbReference type="AlphaFoldDB" id="B9M508"/>
<dbReference type="HOGENOM" id="CLU_1494180_0_0_7"/>
<dbReference type="InterPro" id="IPR011990">
    <property type="entry name" value="TPR-like_helical_dom_sf"/>
</dbReference>